<gene>
    <name evidence="1" type="ORF">SPELUC_LOCUS11277</name>
</gene>
<protein>
    <submittedName>
        <fullName evidence="1">14194_t:CDS:1</fullName>
    </submittedName>
</protein>
<dbReference type="EMBL" id="CAJVPW010023389">
    <property type="protein sequence ID" value="CAG8701074.1"/>
    <property type="molecule type" value="Genomic_DNA"/>
</dbReference>
<sequence length="178" mass="20607">MKVSPIHQLLLLSFTILSIVFSVTTESKVEFSYIDDKGPQFWHLLENSSLLCLEGQHQSPINIDFLETKIRSMRPSNVRVKNIDEAELAHIVTTMEVAREEGKGEKFLPAQFEIDGETFNLQQFHFHTPSEHRVNGIHHDVEMHLVFKDRKERISVVAVFFDIGSKRDNEFMKSVLIK</sequence>
<evidence type="ECO:0000313" key="2">
    <source>
        <dbReference type="Proteomes" id="UP000789366"/>
    </source>
</evidence>
<proteinExistence type="predicted"/>
<organism evidence="1 2">
    <name type="scientific">Cetraspora pellucida</name>
    <dbReference type="NCBI Taxonomy" id="1433469"/>
    <lineage>
        <taxon>Eukaryota</taxon>
        <taxon>Fungi</taxon>
        <taxon>Fungi incertae sedis</taxon>
        <taxon>Mucoromycota</taxon>
        <taxon>Glomeromycotina</taxon>
        <taxon>Glomeromycetes</taxon>
        <taxon>Diversisporales</taxon>
        <taxon>Gigasporaceae</taxon>
        <taxon>Cetraspora</taxon>
    </lineage>
</organism>
<evidence type="ECO:0000313" key="1">
    <source>
        <dbReference type="EMBL" id="CAG8701074.1"/>
    </source>
</evidence>
<keyword evidence="2" id="KW-1185">Reference proteome</keyword>
<reference evidence="1" key="1">
    <citation type="submission" date="2021-06" db="EMBL/GenBank/DDBJ databases">
        <authorList>
            <person name="Kallberg Y."/>
            <person name="Tangrot J."/>
            <person name="Rosling A."/>
        </authorList>
    </citation>
    <scope>NUCLEOTIDE SEQUENCE</scope>
    <source>
        <strain evidence="1">28 12/20/2015</strain>
    </source>
</reference>
<name>A0ACA9PE28_9GLOM</name>
<feature type="non-terminal residue" evidence="1">
    <location>
        <position position="178"/>
    </location>
</feature>
<comment type="caution">
    <text evidence="1">The sequence shown here is derived from an EMBL/GenBank/DDBJ whole genome shotgun (WGS) entry which is preliminary data.</text>
</comment>
<dbReference type="Proteomes" id="UP000789366">
    <property type="component" value="Unassembled WGS sequence"/>
</dbReference>
<accession>A0ACA9PE28</accession>